<dbReference type="NCBIfam" id="TIGR03619">
    <property type="entry name" value="F420_Rv2161c"/>
    <property type="match status" value="1"/>
</dbReference>
<reference evidence="7 8" key="1">
    <citation type="submission" date="2024-06" db="EMBL/GenBank/DDBJ databases">
        <title>The Natural Products Discovery Center: Release of the First 8490 Sequenced Strains for Exploring Actinobacteria Biosynthetic Diversity.</title>
        <authorList>
            <person name="Kalkreuter E."/>
            <person name="Kautsar S.A."/>
            <person name="Yang D."/>
            <person name="Bader C.D."/>
            <person name="Teijaro C.N."/>
            <person name="Fluegel L."/>
            <person name="Davis C.M."/>
            <person name="Simpson J.R."/>
            <person name="Lauterbach L."/>
            <person name="Steele A.D."/>
            <person name="Gui C."/>
            <person name="Meng S."/>
            <person name="Li G."/>
            <person name="Viehrig K."/>
            <person name="Ye F."/>
            <person name="Su P."/>
            <person name="Kiefer A.F."/>
            <person name="Nichols A."/>
            <person name="Cepeda A.J."/>
            <person name="Yan W."/>
            <person name="Fan B."/>
            <person name="Jiang Y."/>
            <person name="Adhikari A."/>
            <person name="Zheng C.-J."/>
            <person name="Schuster L."/>
            <person name="Cowan T.M."/>
            <person name="Smanski M.J."/>
            <person name="Chevrette M.G."/>
            <person name="De Carvalho L.P.S."/>
            <person name="Shen B."/>
        </authorList>
    </citation>
    <scope>NUCLEOTIDE SEQUENCE [LARGE SCALE GENOMIC DNA]</scope>
    <source>
        <strain evidence="7 8">NPDC050403</strain>
    </source>
</reference>
<evidence type="ECO:0000256" key="3">
    <source>
        <dbReference type="ARBA" id="ARBA00023002"/>
    </source>
</evidence>
<keyword evidence="4" id="KW-0503">Monooxygenase</keyword>
<dbReference type="PANTHER" id="PTHR42847:SF4">
    <property type="entry name" value="ALKANESULFONATE MONOOXYGENASE-RELATED"/>
    <property type="match status" value="1"/>
</dbReference>
<dbReference type="Gene3D" id="3.20.20.30">
    <property type="entry name" value="Luciferase-like domain"/>
    <property type="match status" value="1"/>
</dbReference>
<protein>
    <submittedName>
        <fullName evidence="7">TIGR03619 family F420-dependent LLM class oxidoreductase</fullName>
        <ecNumber evidence="7">1.-.-.-</ecNumber>
    </submittedName>
</protein>
<evidence type="ECO:0000256" key="1">
    <source>
        <dbReference type="ARBA" id="ARBA00022630"/>
    </source>
</evidence>
<evidence type="ECO:0000256" key="4">
    <source>
        <dbReference type="ARBA" id="ARBA00023033"/>
    </source>
</evidence>
<dbReference type="InterPro" id="IPR050172">
    <property type="entry name" value="SsuD_RutA_monooxygenase"/>
</dbReference>
<accession>A0ABV3FQW4</accession>
<evidence type="ECO:0000256" key="5">
    <source>
        <dbReference type="SAM" id="MobiDB-lite"/>
    </source>
</evidence>
<dbReference type="RefSeq" id="WP_109525948.1">
    <property type="nucleotide sequence ID" value="NZ_JBEXKW010000089.1"/>
</dbReference>
<name>A0ABV3FQW4_9NOCA</name>
<dbReference type="Proteomes" id="UP001551695">
    <property type="component" value="Unassembled WGS sequence"/>
</dbReference>
<feature type="domain" description="Luciferase-like" evidence="6">
    <location>
        <begin position="19"/>
        <end position="226"/>
    </location>
</feature>
<keyword evidence="3 7" id="KW-0560">Oxidoreductase</keyword>
<keyword evidence="2" id="KW-0288">FMN</keyword>
<dbReference type="EC" id="1.-.-.-" evidence="7"/>
<gene>
    <name evidence="7" type="ORF">AB0I48_09580</name>
</gene>
<organism evidence="7 8">
    <name type="scientific">Nocardia aurea</name>
    <dbReference type="NCBI Taxonomy" id="2144174"/>
    <lineage>
        <taxon>Bacteria</taxon>
        <taxon>Bacillati</taxon>
        <taxon>Actinomycetota</taxon>
        <taxon>Actinomycetes</taxon>
        <taxon>Mycobacteriales</taxon>
        <taxon>Nocardiaceae</taxon>
        <taxon>Nocardia</taxon>
    </lineage>
</organism>
<evidence type="ECO:0000313" key="8">
    <source>
        <dbReference type="Proteomes" id="UP001551695"/>
    </source>
</evidence>
<dbReference type="SUPFAM" id="SSF51679">
    <property type="entry name" value="Bacterial luciferase-like"/>
    <property type="match status" value="1"/>
</dbReference>
<dbReference type="PANTHER" id="PTHR42847">
    <property type="entry name" value="ALKANESULFONATE MONOOXYGENASE"/>
    <property type="match status" value="1"/>
</dbReference>
<dbReference type="EMBL" id="JBFAKC010000004">
    <property type="protein sequence ID" value="MEV0707801.1"/>
    <property type="molecule type" value="Genomic_DNA"/>
</dbReference>
<evidence type="ECO:0000256" key="2">
    <source>
        <dbReference type="ARBA" id="ARBA00022643"/>
    </source>
</evidence>
<proteinExistence type="predicted"/>
<keyword evidence="8" id="KW-1185">Reference proteome</keyword>
<dbReference type="Pfam" id="PF00296">
    <property type="entry name" value="Bac_luciferase"/>
    <property type="match status" value="1"/>
</dbReference>
<feature type="region of interest" description="Disordered" evidence="5">
    <location>
        <begin position="300"/>
        <end position="323"/>
    </location>
</feature>
<evidence type="ECO:0000313" key="7">
    <source>
        <dbReference type="EMBL" id="MEV0707801.1"/>
    </source>
</evidence>
<keyword evidence="1" id="KW-0285">Flavoprotein</keyword>
<dbReference type="InterPro" id="IPR011251">
    <property type="entry name" value="Luciferase-like_dom"/>
</dbReference>
<dbReference type="InterPro" id="IPR036661">
    <property type="entry name" value="Luciferase-like_sf"/>
</dbReference>
<dbReference type="GO" id="GO:0016491">
    <property type="term" value="F:oxidoreductase activity"/>
    <property type="evidence" value="ECO:0007669"/>
    <property type="project" value="UniProtKB-KW"/>
</dbReference>
<comment type="caution">
    <text evidence="7">The sequence shown here is derived from an EMBL/GenBank/DDBJ whole genome shotgun (WGS) entry which is preliminary data.</text>
</comment>
<dbReference type="InterPro" id="IPR019921">
    <property type="entry name" value="Lucif-like_OxRdtase_Rv2161c"/>
</dbReference>
<evidence type="ECO:0000259" key="6">
    <source>
        <dbReference type="Pfam" id="PF00296"/>
    </source>
</evidence>
<sequence>MNVPRIGVGLPSFGPHAGPDAIALVARAAERSGYHAVSVSERLLMPVSPTTALKDGLPESHVWDPLEVLTWAAAHTDRIRVMSGVVNSIFQPPIVLARRLATLDRLSRGRLDVGIGQGGGGTADSSWMIPEEFEAAGVPLGRRGAGFVEHVAAMRACWRSDPVEFDGAYYRIPKAAVGPKPWADTIPLYFGAMVRSTIERAATLADGFVTVALDWDDTRTRVGWYRDAGGSGTVVVNTFQFYPGGEPDSPAVFTDAVLADLDRAATIGADEMHITLNLASVHPERQVELLGELADTLGLGAQRSPSDSTPILHEGTRAGEPAG</sequence>